<keyword evidence="1" id="KW-0812">Transmembrane</keyword>
<keyword evidence="1" id="KW-0472">Membrane</keyword>
<dbReference type="EMBL" id="JAHUVW010000001">
    <property type="protein sequence ID" value="MBV7670287.1"/>
    <property type="molecule type" value="Genomic_DNA"/>
</dbReference>
<dbReference type="Proteomes" id="UP000735541">
    <property type="component" value="Unassembled WGS sequence"/>
</dbReference>
<dbReference type="Pfam" id="PF10990">
    <property type="entry name" value="DUF2809"/>
    <property type="match status" value="1"/>
</dbReference>
<feature type="transmembrane region" description="Helical" evidence="1">
    <location>
        <begin position="14"/>
        <end position="37"/>
    </location>
</feature>
<keyword evidence="3" id="KW-1185">Reference proteome</keyword>
<evidence type="ECO:0000256" key="1">
    <source>
        <dbReference type="SAM" id="Phobius"/>
    </source>
</evidence>
<evidence type="ECO:0000313" key="3">
    <source>
        <dbReference type="Proteomes" id="UP000735541"/>
    </source>
</evidence>
<protein>
    <submittedName>
        <fullName evidence="2">DUF2809 domain-containing protein</fullName>
    </submittedName>
</protein>
<evidence type="ECO:0000313" key="2">
    <source>
        <dbReference type="EMBL" id="MBV7670287.1"/>
    </source>
</evidence>
<feature type="transmembrane region" description="Helical" evidence="1">
    <location>
        <begin position="49"/>
        <end position="66"/>
    </location>
</feature>
<sequence length="140" mass="14285">MTEKSPGPASIPAAAVRAAAAAAAVLTVAAGLGVRAVSGGEVAKYAGDALYTVLIHTLVVLLVPRVRPLTAAGTALALSWAVELAQLTDLPAELSRHSTAARLVLGSTFNPPDLFWYAVGAALAWAVHTRLTARRAPALL</sequence>
<dbReference type="RefSeq" id="WP_228868831.1">
    <property type="nucleotide sequence ID" value="NZ_JAHUVW010000001.1"/>
</dbReference>
<organism evidence="2 3">
    <name type="scientific">Streptomyces halstedii</name>
    <dbReference type="NCBI Taxonomy" id="1944"/>
    <lineage>
        <taxon>Bacteria</taxon>
        <taxon>Bacillati</taxon>
        <taxon>Actinomycetota</taxon>
        <taxon>Actinomycetes</taxon>
        <taxon>Kitasatosporales</taxon>
        <taxon>Streptomycetaceae</taxon>
        <taxon>Streptomyces</taxon>
    </lineage>
</organism>
<accession>A0ABS6TQ08</accession>
<name>A0ABS6TQ08_STRHA</name>
<reference evidence="2 3" key="1">
    <citation type="submission" date="2021-07" db="EMBL/GenBank/DDBJ databases">
        <title>Sequencing Streptomyces halstedii LGO-A4 genome an citrus endophytic actinomycete.</title>
        <authorList>
            <person name="Samborskyy M."/>
            <person name="Scott N."/>
            <person name="Deglau R."/>
            <person name="Dickens S."/>
            <person name="Oliveira L.G."/>
        </authorList>
    </citation>
    <scope>NUCLEOTIDE SEQUENCE [LARGE SCALE GENOMIC DNA]</scope>
    <source>
        <strain evidence="2 3">LGO-A4</strain>
    </source>
</reference>
<gene>
    <name evidence="2" type="ORF">STHAL_12505</name>
</gene>
<proteinExistence type="predicted"/>
<feature type="transmembrane region" description="Helical" evidence="1">
    <location>
        <begin position="114"/>
        <end position="133"/>
    </location>
</feature>
<dbReference type="InterPro" id="IPR021257">
    <property type="entry name" value="DUF2809"/>
</dbReference>
<keyword evidence="1" id="KW-1133">Transmembrane helix</keyword>
<comment type="caution">
    <text evidence="2">The sequence shown here is derived from an EMBL/GenBank/DDBJ whole genome shotgun (WGS) entry which is preliminary data.</text>
</comment>